<evidence type="ECO:0000256" key="5">
    <source>
        <dbReference type="ARBA" id="ARBA00025730"/>
    </source>
</evidence>
<keyword evidence="3" id="KW-0804">Transcription</keyword>
<comment type="caution">
    <text evidence="7">The sequence shown here is derived from an EMBL/GenBank/DDBJ whole genome shotgun (WGS) entry which is preliminary data.</text>
</comment>
<dbReference type="InterPro" id="IPR003923">
    <property type="entry name" value="TAF10"/>
</dbReference>
<proteinExistence type="inferred from homology"/>
<accession>A0AAV4PX63</accession>
<reference evidence="7 8" key="1">
    <citation type="submission" date="2021-06" db="EMBL/GenBank/DDBJ databases">
        <title>Caerostris extrusa draft genome.</title>
        <authorList>
            <person name="Kono N."/>
            <person name="Arakawa K."/>
        </authorList>
    </citation>
    <scope>NUCLEOTIDE SEQUENCE [LARGE SCALE GENOMIC DNA]</scope>
</reference>
<evidence type="ECO:0000256" key="3">
    <source>
        <dbReference type="ARBA" id="ARBA00023163"/>
    </source>
</evidence>
<comment type="subcellular location">
    <subcellularLocation>
        <location evidence="1">Nucleus</location>
    </subcellularLocation>
</comment>
<evidence type="ECO:0000313" key="8">
    <source>
        <dbReference type="Proteomes" id="UP001054945"/>
    </source>
</evidence>
<dbReference type="GO" id="GO:0016251">
    <property type="term" value="F:RNA polymerase II general transcription initiation factor activity"/>
    <property type="evidence" value="ECO:0007669"/>
    <property type="project" value="TreeGrafter"/>
</dbReference>
<keyword evidence="2" id="KW-0805">Transcription regulation</keyword>
<evidence type="ECO:0000313" key="7">
    <source>
        <dbReference type="EMBL" id="GIY01725.1"/>
    </source>
</evidence>
<dbReference type="PRINTS" id="PR01443">
    <property type="entry name" value="TFIID30KDSUB"/>
</dbReference>
<dbReference type="AlphaFoldDB" id="A0AAV4PX63"/>
<keyword evidence="8" id="KW-1185">Reference proteome</keyword>
<evidence type="ECO:0000256" key="2">
    <source>
        <dbReference type="ARBA" id="ARBA00023015"/>
    </source>
</evidence>
<feature type="region of interest" description="Disordered" evidence="6">
    <location>
        <begin position="102"/>
        <end position="139"/>
    </location>
</feature>
<dbReference type="GO" id="GO:0005669">
    <property type="term" value="C:transcription factor TFIID complex"/>
    <property type="evidence" value="ECO:0007669"/>
    <property type="project" value="TreeGrafter"/>
</dbReference>
<dbReference type="PANTHER" id="PTHR21242:SF0">
    <property type="entry name" value="TRANSCRIPTION INITIATION FACTOR TFIID SUBUNIT 10"/>
    <property type="match status" value="1"/>
</dbReference>
<evidence type="ECO:0000256" key="6">
    <source>
        <dbReference type="SAM" id="MobiDB-lite"/>
    </source>
</evidence>
<dbReference type="GO" id="GO:1990841">
    <property type="term" value="F:promoter-specific chromatin binding"/>
    <property type="evidence" value="ECO:0007669"/>
    <property type="project" value="TreeGrafter"/>
</dbReference>
<dbReference type="Pfam" id="PF03540">
    <property type="entry name" value="TAF10"/>
    <property type="match status" value="1"/>
</dbReference>
<comment type="similarity">
    <text evidence="5">Belongs to the TAF10 family.</text>
</comment>
<protein>
    <recommendedName>
        <fullName evidence="9">Transcription initiation factor TFIID subunit 10</fullName>
    </recommendedName>
</protein>
<dbReference type="GO" id="GO:0000124">
    <property type="term" value="C:SAGA complex"/>
    <property type="evidence" value="ECO:0007669"/>
    <property type="project" value="TreeGrafter"/>
</dbReference>
<dbReference type="Proteomes" id="UP001054945">
    <property type="component" value="Unassembled WGS sequence"/>
</dbReference>
<evidence type="ECO:0000256" key="1">
    <source>
        <dbReference type="ARBA" id="ARBA00004123"/>
    </source>
</evidence>
<dbReference type="GO" id="GO:0006367">
    <property type="term" value="P:transcription initiation at RNA polymerase II promoter"/>
    <property type="evidence" value="ECO:0007669"/>
    <property type="project" value="TreeGrafter"/>
</dbReference>
<sequence>MNQHQPSTQIPSRRLIKIESVSSSLSTKALQVQSVSDSLTNPINNQSFLTSYLTNSTNVHSSTVIKSEKGKPSVFLCPATYNSSPLRHSNVGGLSSFPSTKLLSLKPSTPSTPRKQIKIENETPSTSNSSKRVKHEAFSSNDSAKRIKYEASSEISSMEPSSPRLMKVTATPSIKELITDFVSQTNFGAESALNSVASSTMKSAGIGTDDPKMNAFLSLASCKFMHDIVSDAMKYSKMEDSSKTKKAEEKKCLKMEHLAPCLAEYGIKPVLQKELPKNVSN</sequence>
<evidence type="ECO:0008006" key="9">
    <source>
        <dbReference type="Google" id="ProtNLM"/>
    </source>
</evidence>
<evidence type="ECO:0000256" key="4">
    <source>
        <dbReference type="ARBA" id="ARBA00023242"/>
    </source>
</evidence>
<name>A0AAV4PX63_CAEEX</name>
<dbReference type="EMBL" id="BPLR01005363">
    <property type="protein sequence ID" value="GIY01725.1"/>
    <property type="molecule type" value="Genomic_DNA"/>
</dbReference>
<dbReference type="PANTHER" id="PTHR21242">
    <property type="entry name" value="TRANSCRIPTION INITIATION FACTOR TFIID SUBUNIT 10"/>
    <property type="match status" value="1"/>
</dbReference>
<gene>
    <name evidence="7" type="ORF">CEXT_662021</name>
</gene>
<feature type="compositionally biased region" description="Polar residues" evidence="6">
    <location>
        <begin position="102"/>
        <end position="114"/>
    </location>
</feature>
<organism evidence="7 8">
    <name type="scientific">Caerostris extrusa</name>
    <name type="common">Bark spider</name>
    <name type="synonym">Caerostris bankana</name>
    <dbReference type="NCBI Taxonomy" id="172846"/>
    <lineage>
        <taxon>Eukaryota</taxon>
        <taxon>Metazoa</taxon>
        <taxon>Ecdysozoa</taxon>
        <taxon>Arthropoda</taxon>
        <taxon>Chelicerata</taxon>
        <taxon>Arachnida</taxon>
        <taxon>Araneae</taxon>
        <taxon>Araneomorphae</taxon>
        <taxon>Entelegynae</taxon>
        <taxon>Araneoidea</taxon>
        <taxon>Araneidae</taxon>
        <taxon>Caerostris</taxon>
    </lineage>
</organism>
<keyword evidence="4" id="KW-0539">Nucleus</keyword>